<evidence type="ECO:0000313" key="3">
    <source>
        <dbReference type="Proteomes" id="UP000054279"/>
    </source>
</evidence>
<gene>
    <name evidence="2" type="ORF">M422DRAFT_267805</name>
</gene>
<evidence type="ECO:0000256" key="1">
    <source>
        <dbReference type="SAM" id="MobiDB-lite"/>
    </source>
</evidence>
<name>A0A0C9UZ14_SPHS4</name>
<reference evidence="2 3" key="1">
    <citation type="submission" date="2014-06" db="EMBL/GenBank/DDBJ databases">
        <title>Evolutionary Origins and Diversification of the Mycorrhizal Mutualists.</title>
        <authorList>
            <consortium name="DOE Joint Genome Institute"/>
            <consortium name="Mycorrhizal Genomics Consortium"/>
            <person name="Kohler A."/>
            <person name="Kuo A."/>
            <person name="Nagy L.G."/>
            <person name="Floudas D."/>
            <person name="Copeland A."/>
            <person name="Barry K.W."/>
            <person name="Cichocki N."/>
            <person name="Veneault-Fourrey C."/>
            <person name="LaButti K."/>
            <person name="Lindquist E.A."/>
            <person name="Lipzen A."/>
            <person name="Lundell T."/>
            <person name="Morin E."/>
            <person name="Murat C."/>
            <person name="Riley R."/>
            <person name="Ohm R."/>
            <person name="Sun H."/>
            <person name="Tunlid A."/>
            <person name="Henrissat B."/>
            <person name="Grigoriev I.V."/>
            <person name="Hibbett D.S."/>
            <person name="Martin F."/>
        </authorList>
    </citation>
    <scope>NUCLEOTIDE SEQUENCE [LARGE SCALE GENOMIC DNA]</scope>
    <source>
        <strain evidence="2 3">SS14</strain>
    </source>
</reference>
<evidence type="ECO:0000313" key="2">
    <source>
        <dbReference type="EMBL" id="KIJ30656.1"/>
    </source>
</evidence>
<dbReference type="InterPro" id="IPR046521">
    <property type="entry name" value="DUF6698"/>
</dbReference>
<organism evidence="2 3">
    <name type="scientific">Sphaerobolus stellatus (strain SS14)</name>
    <dbReference type="NCBI Taxonomy" id="990650"/>
    <lineage>
        <taxon>Eukaryota</taxon>
        <taxon>Fungi</taxon>
        <taxon>Dikarya</taxon>
        <taxon>Basidiomycota</taxon>
        <taxon>Agaricomycotina</taxon>
        <taxon>Agaricomycetes</taxon>
        <taxon>Phallomycetidae</taxon>
        <taxon>Geastrales</taxon>
        <taxon>Sphaerobolaceae</taxon>
        <taxon>Sphaerobolus</taxon>
    </lineage>
</organism>
<dbReference type="OrthoDB" id="3160134at2759"/>
<keyword evidence="3" id="KW-1185">Reference proteome</keyword>
<dbReference type="Pfam" id="PF20414">
    <property type="entry name" value="DUF6698"/>
    <property type="match status" value="1"/>
</dbReference>
<feature type="compositionally biased region" description="Basic and acidic residues" evidence="1">
    <location>
        <begin position="69"/>
        <end position="84"/>
    </location>
</feature>
<dbReference type="Proteomes" id="UP000054279">
    <property type="component" value="Unassembled WGS sequence"/>
</dbReference>
<dbReference type="EMBL" id="KN837257">
    <property type="protein sequence ID" value="KIJ30656.1"/>
    <property type="molecule type" value="Genomic_DNA"/>
</dbReference>
<accession>A0A0C9UZ14</accession>
<feature type="compositionally biased region" description="Low complexity" evidence="1">
    <location>
        <begin position="1"/>
        <end position="13"/>
    </location>
</feature>
<dbReference type="AlphaFoldDB" id="A0A0C9UZ14"/>
<sequence length="443" mass="49922">MSSSSIHPGSPHSRSSRFDPSRSDRSRSPSRRQSDRSGSPFHRHSDRSRSPRRRSHTRSRSPHHRSRSRSHDSRRSRESSHRSSDSGYASGDGRHPTKKQKERSHAEGTKAKTPVYDSLSRYGRHFGRTVEIWRSFNCIIDIRGQPEPEEGEDEDPDFILDHIFVALYKELRQGCPILERELAKRGSVEVASKLEIARSNARGEDVKRIKDNVNLLYTFHPPLGDKGTHGYHHLQAGRLLLPHNRVDEYDIHADFRSKLKQGTEVMNARDYSIFLYENHMVNPFNILEGFLRGPMLVKASQMVFTGPSSVNGKGPSARATKKGNAQLNSMTKITIPSIAYVATLVHFALDSTLSFTTGGGHGNFDNNTFYHSIINLLMVPQMETINKTLLNWWNDQVFPNREPEQIDDDQSIHAQMLAQLQLQLDEEAAAAAAEVVVAAGGDS</sequence>
<dbReference type="HOGENOM" id="CLU_618436_0_0_1"/>
<feature type="region of interest" description="Disordered" evidence="1">
    <location>
        <begin position="1"/>
        <end position="112"/>
    </location>
</feature>
<feature type="compositionally biased region" description="Basic residues" evidence="1">
    <location>
        <begin position="41"/>
        <end position="68"/>
    </location>
</feature>
<proteinExistence type="predicted"/>
<feature type="compositionally biased region" description="Basic and acidic residues" evidence="1">
    <location>
        <begin position="16"/>
        <end position="35"/>
    </location>
</feature>
<protein>
    <submittedName>
        <fullName evidence="2">Uncharacterized protein</fullName>
    </submittedName>
</protein>